<dbReference type="InterPro" id="IPR058060">
    <property type="entry name" value="HYC_CC_PP"/>
</dbReference>
<comment type="caution">
    <text evidence="1">The sequence shown here is derived from an EMBL/GenBank/DDBJ whole genome shotgun (WGS) entry which is preliminary data.</text>
</comment>
<dbReference type="EMBL" id="QLLO01000011">
    <property type="protein sequence ID" value="RAJ11891.1"/>
    <property type="molecule type" value="Genomic_DNA"/>
</dbReference>
<gene>
    <name evidence="1" type="ORF">LY08_02600</name>
</gene>
<dbReference type="NCBIfam" id="NF047658">
    <property type="entry name" value="HYC_CC_PP"/>
    <property type="match status" value="1"/>
</dbReference>
<proteinExistence type="predicted"/>
<dbReference type="InterPro" id="IPR058512">
    <property type="entry name" value="DUF8199"/>
</dbReference>
<evidence type="ECO:0000313" key="2">
    <source>
        <dbReference type="Proteomes" id="UP000248703"/>
    </source>
</evidence>
<protein>
    <submittedName>
        <fullName evidence="1">Uncharacterized protein</fullName>
    </submittedName>
</protein>
<dbReference type="Pfam" id="PF26622">
    <property type="entry name" value="DUF8199"/>
    <property type="match status" value="1"/>
</dbReference>
<dbReference type="AlphaFoldDB" id="A0A327R5K8"/>
<evidence type="ECO:0000313" key="1">
    <source>
        <dbReference type="EMBL" id="RAJ11891.1"/>
    </source>
</evidence>
<dbReference type="OrthoDB" id="1493875at2"/>
<accession>A0A327R5K8</accession>
<sequence>MALLVLFSTFSFTVEKHYCGDHLIDTAIFTKAKNCGMEVSATTNTIVTKKSCCKDVVEIIKGQDQLKLNFNDLDTNAQFVFTAFVYSYSQLYQSLPKQIVPHRHYSPPNLVIDYQVLHDVFII</sequence>
<organism evidence="1 2">
    <name type="scientific">Olleya aquimaris</name>
    <dbReference type="NCBI Taxonomy" id="639310"/>
    <lineage>
        <taxon>Bacteria</taxon>
        <taxon>Pseudomonadati</taxon>
        <taxon>Bacteroidota</taxon>
        <taxon>Flavobacteriia</taxon>
        <taxon>Flavobacteriales</taxon>
        <taxon>Flavobacteriaceae</taxon>
    </lineage>
</organism>
<name>A0A327R5K8_9FLAO</name>
<dbReference type="Proteomes" id="UP000248703">
    <property type="component" value="Unassembled WGS sequence"/>
</dbReference>
<reference evidence="1 2" key="1">
    <citation type="submission" date="2018-06" db="EMBL/GenBank/DDBJ databases">
        <title>Genomic Encyclopedia of Archaeal and Bacterial Type Strains, Phase II (KMG-II): from individual species to whole genera.</title>
        <authorList>
            <person name="Goeker M."/>
        </authorList>
    </citation>
    <scope>NUCLEOTIDE SEQUENCE [LARGE SCALE GENOMIC DNA]</scope>
    <source>
        <strain evidence="1 2">DSM 24464</strain>
    </source>
</reference>
<keyword evidence="2" id="KW-1185">Reference proteome</keyword>